<dbReference type="AlphaFoldDB" id="A0A915LK53"/>
<dbReference type="Gene3D" id="2.10.25.10">
    <property type="entry name" value="Laminin"/>
    <property type="match status" value="1"/>
</dbReference>
<evidence type="ECO:0000256" key="1">
    <source>
        <dbReference type="ARBA" id="ARBA00023157"/>
    </source>
</evidence>
<evidence type="ECO:0000313" key="5">
    <source>
        <dbReference type="WBParaSite" id="scaffold13463_cov278.g16873"/>
    </source>
</evidence>
<name>A0A915LK53_MELJA</name>
<keyword evidence="2" id="KW-0245">EGF-like domain</keyword>
<evidence type="ECO:0000256" key="2">
    <source>
        <dbReference type="PROSITE-ProRule" id="PRU00076"/>
    </source>
</evidence>
<dbReference type="InterPro" id="IPR000742">
    <property type="entry name" value="EGF"/>
</dbReference>
<dbReference type="WBParaSite" id="scaffold13463_cov278.g16873">
    <property type="protein sequence ID" value="scaffold13463_cov278.g16873"/>
    <property type="gene ID" value="scaffold13463_cov278.g16873"/>
</dbReference>
<dbReference type="GO" id="GO:0005509">
    <property type="term" value="F:calcium ion binding"/>
    <property type="evidence" value="ECO:0007669"/>
    <property type="project" value="InterPro"/>
</dbReference>
<dbReference type="PROSITE" id="PS50026">
    <property type="entry name" value="EGF_3"/>
    <property type="match status" value="1"/>
</dbReference>
<dbReference type="InterPro" id="IPR001881">
    <property type="entry name" value="EGF-like_Ca-bd_dom"/>
</dbReference>
<feature type="domain" description="EGF-like" evidence="3">
    <location>
        <begin position="306"/>
        <end position="342"/>
    </location>
</feature>
<dbReference type="Proteomes" id="UP000887561">
    <property type="component" value="Unplaced"/>
</dbReference>
<evidence type="ECO:0000259" key="3">
    <source>
        <dbReference type="PROSITE" id="PS50026"/>
    </source>
</evidence>
<proteinExistence type="predicted"/>
<evidence type="ECO:0000313" key="4">
    <source>
        <dbReference type="Proteomes" id="UP000887561"/>
    </source>
</evidence>
<dbReference type="SMART" id="SM00179">
    <property type="entry name" value="EGF_CA"/>
    <property type="match status" value="1"/>
</dbReference>
<dbReference type="PROSITE" id="PS00010">
    <property type="entry name" value="ASX_HYDROXYL"/>
    <property type="match status" value="1"/>
</dbReference>
<protein>
    <submittedName>
        <fullName evidence="5">EGF-like domain-containing protein</fullName>
    </submittedName>
</protein>
<keyword evidence="4" id="KW-1185">Reference proteome</keyword>
<dbReference type="InterPro" id="IPR000152">
    <property type="entry name" value="EGF-type_Asp/Asn_hydroxyl_site"/>
</dbReference>
<dbReference type="SUPFAM" id="SSF57196">
    <property type="entry name" value="EGF/Laminin"/>
    <property type="match status" value="1"/>
</dbReference>
<comment type="caution">
    <text evidence="2">Lacks conserved residue(s) required for the propagation of feature annotation.</text>
</comment>
<reference evidence="5" key="1">
    <citation type="submission" date="2022-11" db="UniProtKB">
        <authorList>
            <consortium name="WormBaseParasite"/>
        </authorList>
    </citation>
    <scope>IDENTIFICATION</scope>
</reference>
<organism evidence="4 5">
    <name type="scientific">Meloidogyne javanica</name>
    <name type="common">Root-knot nematode worm</name>
    <dbReference type="NCBI Taxonomy" id="6303"/>
    <lineage>
        <taxon>Eukaryota</taxon>
        <taxon>Metazoa</taxon>
        <taxon>Ecdysozoa</taxon>
        <taxon>Nematoda</taxon>
        <taxon>Chromadorea</taxon>
        <taxon>Rhabditida</taxon>
        <taxon>Tylenchina</taxon>
        <taxon>Tylenchomorpha</taxon>
        <taxon>Tylenchoidea</taxon>
        <taxon>Meloidogynidae</taxon>
        <taxon>Meloidogyninae</taxon>
        <taxon>Meloidogyne</taxon>
        <taxon>Meloidogyne incognita group</taxon>
    </lineage>
</organism>
<dbReference type="PROSITE" id="PS01187">
    <property type="entry name" value="EGF_CA"/>
    <property type="match status" value="1"/>
</dbReference>
<accession>A0A915LK53</accession>
<keyword evidence="1" id="KW-1015">Disulfide bond</keyword>
<sequence length="382" mass="45113">MNLTSFNHVRSRLAKLGKIALYLRLYRTWIYSPASGHRGFHRYNPYPPVTFHPYIYGNCSNPNNFMYKYACIKVRTCTSFLGRLPFCSYGFEEHQIHEWPAMAFRQFEDSPELWRFGRNISLDPIDHFSNQIDFECADVSFCPDPCCGRNSTRFFREGDTHNYAFDDDDISATFNDSIQNYTKKMTRNERKHGWCAHSTCSLKGKRHIDYSETKEYFEDKKLQEEIQKRSRKNKNIKNGTEGEDQIIKILLRRETSTHYCYLEEPFNDDFLGIMENRWNLSCACVFPNNSIDHSKLYRFDVLECVDVNECIFEECPYPEQCVNMVDRYVCACPPGYYRQKPEISTNEKVVKNEEEKGKKKEGTCVKIYYKSIGRNLPNNLFS</sequence>
<dbReference type="InterPro" id="IPR018097">
    <property type="entry name" value="EGF_Ca-bd_CS"/>
</dbReference>
<dbReference type="CDD" id="cd00054">
    <property type="entry name" value="EGF_CA"/>
    <property type="match status" value="1"/>
</dbReference>